<keyword evidence="5 6" id="KW-0472">Membrane</keyword>
<dbReference type="PANTHER" id="PTHR45138:SF9">
    <property type="entry name" value="DIGUANYLATE CYCLASE DGCM-RELATED"/>
    <property type="match status" value="1"/>
</dbReference>
<keyword evidence="4 6" id="KW-1133">Transmembrane helix</keyword>
<dbReference type="Pfam" id="PF00990">
    <property type="entry name" value="GGDEF"/>
    <property type="match status" value="1"/>
</dbReference>
<evidence type="ECO:0000259" key="7">
    <source>
        <dbReference type="PROSITE" id="PS50887"/>
    </source>
</evidence>
<dbReference type="GO" id="GO:0052621">
    <property type="term" value="F:diguanylate cyclase activity"/>
    <property type="evidence" value="ECO:0007669"/>
    <property type="project" value="TreeGrafter"/>
</dbReference>
<feature type="transmembrane region" description="Helical" evidence="6">
    <location>
        <begin position="160"/>
        <end position="178"/>
    </location>
</feature>
<dbReference type="AlphaFoldDB" id="A0A1H2WE72"/>
<dbReference type="GO" id="GO:0043709">
    <property type="term" value="P:cell adhesion involved in single-species biofilm formation"/>
    <property type="evidence" value="ECO:0007669"/>
    <property type="project" value="TreeGrafter"/>
</dbReference>
<evidence type="ECO:0000313" key="8">
    <source>
        <dbReference type="EMBL" id="SDW78776.1"/>
    </source>
</evidence>
<dbReference type="STRING" id="1122204.SAMN05421781_2384"/>
<dbReference type="GO" id="GO:1902201">
    <property type="term" value="P:negative regulation of bacterial-type flagellum-dependent cell motility"/>
    <property type="evidence" value="ECO:0007669"/>
    <property type="project" value="TreeGrafter"/>
</dbReference>
<dbReference type="OrthoDB" id="9759607at2"/>
<evidence type="ECO:0000256" key="3">
    <source>
        <dbReference type="ARBA" id="ARBA00022692"/>
    </source>
</evidence>
<dbReference type="GO" id="GO:0071555">
    <property type="term" value="P:cell wall organization"/>
    <property type="evidence" value="ECO:0007669"/>
    <property type="project" value="InterPro"/>
</dbReference>
<feature type="transmembrane region" description="Helical" evidence="6">
    <location>
        <begin position="96"/>
        <end position="120"/>
    </location>
</feature>
<keyword evidence="2" id="KW-1003">Cell membrane</keyword>
<feature type="transmembrane region" description="Helical" evidence="6">
    <location>
        <begin position="68"/>
        <end position="90"/>
    </location>
</feature>
<accession>A0A1H2WE72</accession>
<dbReference type="PROSITE" id="PS50887">
    <property type="entry name" value="GGDEF"/>
    <property type="match status" value="1"/>
</dbReference>
<gene>
    <name evidence="8" type="ORF">SAMN05421781_2384</name>
</gene>
<evidence type="ECO:0000256" key="6">
    <source>
        <dbReference type="SAM" id="Phobius"/>
    </source>
</evidence>
<dbReference type="GO" id="GO:0005886">
    <property type="term" value="C:plasma membrane"/>
    <property type="evidence" value="ECO:0007669"/>
    <property type="project" value="UniProtKB-SubCell"/>
</dbReference>
<dbReference type="PANTHER" id="PTHR45138">
    <property type="entry name" value="REGULATORY COMPONENTS OF SENSORY TRANSDUCTION SYSTEM"/>
    <property type="match status" value="1"/>
</dbReference>
<evidence type="ECO:0000256" key="5">
    <source>
        <dbReference type="ARBA" id="ARBA00023136"/>
    </source>
</evidence>
<evidence type="ECO:0000256" key="2">
    <source>
        <dbReference type="ARBA" id="ARBA00022475"/>
    </source>
</evidence>
<comment type="subcellular location">
    <subcellularLocation>
        <location evidence="1">Cell membrane</location>
        <topology evidence="1">Multi-pass membrane protein</topology>
    </subcellularLocation>
</comment>
<feature type="transmembrane region" description="Helical" evidence="6">
    <location>
        <begin position="5"/>
        <end position="22"/>
    </location>
</feature>
<sequence length="363" mass="41322">MFSQLFVNLTILVTFLFFYYQVFREHSFSRVTPIPVRLFTGILFGLLGMVLIGFGIRVNEYTLIDLRHIPIMLSALFGGWIPAVAAAVIISFSRIAIGGGVIVLYPLSMIIFSTAVYVFIARMVRNPWLAAFYMLLCSNIYFLIIMMYQLNTVDLYTEVALSYWFVSFAGAFAAVYMVKRLTYSNQLLHKYRAESLKDPLTGLDNPRSFAYSLTKNLEQASKMKQSVSLLMIDIDHFKDINDCHGHTAGDDILRQLGTVLLEMVRPEDSVYRKGGEEFTIILSNCPAPKAVDIAERIRERVEKYPFLTDHQTLYITVSTGVSIFPGTAVEERELFKQADDALYQAKNQGRNQTCMYSKKDLIK</sequence>
<evidence type="ECO:0000256" key="1">
    <source>
        <dbReference type="ARBA" id="ARBA00004651"/>
    </source>
</evidence>
<feature type="transmembrane region" description="Helical" evidence="6">
    <location>
        <begin position="127"/>
        <end position="148"/>
    </location>
</feature>
<feature type="transmembrane region" description="Helical" evidence="6">
    <location>
        <begin position="34"/>
        <end position="56"/>
    </location>
</feature>
<organism evidence="8 9">
    <name type="scientific">Marinococcus luteus</name>
    <dbReference type="NCBI Taxonomy" id="1122204"/>
    <lineage>
        <taxon>Bacteria</taxon>
        <taxon>Bacillati</taxon>
        <taxon>Bacillota</taxon>
        <taxon>Bacilli</taxon>
        <taxon>Bacillales</taxon>
        <taxon>Bacillaceae</taxon>
        <taxon>Marinococcus</taxon>
    </lineage>
</organism>
<keyword evidence="9" id="KW-1185">Reference proteome</keyword>
<dbReference type="Gene3D" id="3.30.70.270">
    <property type="match status" value="1"/>
</dbReference>
<evidence type="ECO:0000256" key="4">
    <source>
        <dbReference type="ARBA" id="ARBA00022989"/>
    </source>
</evidence>
<dbReference type="Pfam" id="PF07694">
    <property type="entry name" value="5TM-5TMR_LYT"/>
    <property type="match status" value="1"/>
</dbReference>
<evidence type="ECO:0000313" key="9">
    <source>
        <dbReference type="Proteomes" id="UP000199488"/>
    </source>
</evidence>
<dbReference type="Proteomes" id="UP000199488">
    <property type="component" value="Unassembled WGS sequence"/>
</dbReference>
<name>A0A1H2WE72_9BACI</name>
<protein>
    <submittedName>
        <fullName evidence="8">Diguanylate cyclase</fullName>
    </submittedName>
</protein>
<dbReference type="EMBL" id="FNNC01000005">
    <property type="protein sequence ID" value="SDW78776.1"/>
    <property type="molecule type" value="Genomic_DNA"/>
</dbReference>
<feature type="domain" description="GGDEF" evidence="7">
    <location>
        <begin position="225"/>
        <end position="358"/>
    </location>
</feature>
<dbReference type="CDD" id="cd01949">
    <property type="entry name" value="GGDEF"/>
    <property type="match status" value="1"/>
</dbReference>
<dbReference type="NCBIfam" id="TIGR00254">
    <property type="entry name" value="GGDEF"/>
    <property type="match status" value="1"/>
</dbReference>
<dbReference type="GO" id="GO:0000155">
    <property type="term" value="F:phosphorelay sensor kinase activity"/>
    <property type="evidence" value="ECO:0007669"/>
    <property type="project" value="InterPro"/>
</dbReference>
<dbReference type="InterPro" id="IPR000160">
    <property type="entry name" value="GGDEF_dom"/>
</dbReference>
<dbReference type="InterPro" id="IPR043128">
    <property type="entry name" value="Rev_trsase/Diguanyl_cyclase"/>
</dbReference>
<dbReference type="SMART" id="SM00267">
    <property type="entry name" value="GGDEF"/>
    <property type="match status" value="1"/>
</dbReference>
<proteinExistence type="predicted"/>
<dbReference type="InterPro" id="IPR050469">
    <property type="entry name" value="Diguanylate_Cyclase"/>
</dbReference>
<keyword evidence="3 6" id="KW-0812">Transmembrane</keyword>
<dbReference type="InterPro" id="IPR011620">
    <property type="entry name" value="Sig_transdc_His_kinase_LytS_TM"/>
</dbReference>
<reference evidence="8 9" key="1">
    <citation type="submission" date="2016-10" db="EMBL/GenBank/DDBJ databases">
        <authorList>
            <person name="de Groot N.N."/>
        </authorList>
    </citation>
    <scope>NUCLEOTIDE SEQUENCE [LARGE SCALE GENOMIC DNA]</scope>
    <source>
        <strain evidence="8 9">DSM 23126</strain>
    </source>
</reference>
<dbReference type="FunFam" id="3.30.70.270:FF:000001">
    <property type="entry name" value="Diguanylate cyclase domain protein"/>
    <property type="match status" value="1"/>
</dbReference>
<dbReference type="InterPro" id="IPR029787">
    <property type="entry name" value="Nucleotide_cyclase"/>
</dbReference>
<dbReference type="SUPFAM" id="SSF55073">
    <property type="entry name" value="Nucleotide cyclase"/>
    <property type="match status" value="1"/>
</dbReference>
<dbReference type="RefSeq" id="WP_143030982.1">
    <property type="nucleotide sequence ID" value="NZ_FNNC01000005.1"/>
</dbReference>